<dbReference type="SUPFAM" id="SSF47384">
    <property type="entry name" value="Homodimeric domain of signal transducing histidine kinase"/>
    <property type="match status" value="1"/>
</dbReference>
<dbReference type="Proteomes" id="UP001301653">
    <property type="component" value="Unassembled WGS sequence"/>
</dbReference>
<keyword evidence="5" id="KW-1133">Transmembrane helix</keyword>
<organism evidence="7 8">
    <name type="scientific">Stenotrophomonas capsici</name>
    <dbReference type="NCBI Taxonomy" id="3110230"/>
    <lineage>
        <taxon>Bacteria</taxon>
        <taxon>Pseudomonadati</taxon>
        <taxon>Pseudomonadota</taxon>
        <taxon>Gammaproteobacteria</taxon>
        <taxon>Lysobacterales</taxon>
        <taxon>Lysobacteraceae</taxon>
        <taxon>Stenotrophomonas</taxon>
    </lineage>
</organism>
<feature type="transmembrane region" description="Helical" evidence="5">
    <location>
        <begin position="178"/>
        <end position="196"/>
    </location>
</feature>
<feature type="coiled-coil region" evidence="4">
    <location>
        <begin position="207"/>
        <end position="241"/>
    </location>
</feature>
<dbReference type="InterPro" id="IPR004358">
    <property type="entry name" value="Sig_transdc_His_kin-like_C"/>
</dbReference>
<dbReference type="InterPro" id="IPR003661">
    <property type="entry name" value="HisK_dim/P_dom"/>
</dbReference>
<dbReference type="InterPro" id="IPR036097">
    <property type="entry name" value="HisK_dim/P_sf"/>
</dbReference>
<dbReference type="PANTHER" id="PTHR43065">
    <property type="entry name" value="SENSOR HISTIDINE KINASE"/>
    <property type="match status" value="1"/>
</dbReference>
<feature type="transmembrane region" description="Helical" evidence="5">
    <location>
        <begin position="76"/>
        <end position="95"/>
    </location>
</feature>
<dbReference type="SUPFAM" id="SSF55874">
    <property type="entry name" value="ATPase domain of HSP90 chaperone/DNA topoisomerase II/histidine kinase"/>
    <property type="match status" value="1"/>
</dbReference>
<evidence type="ECO:0000313" key="7">
    <source>
        <dbReference type="EMBL" id="MEA5669484.1"/>
    </source>
</evidence>
<feature type="transmembrane region" description="Helical" evidence="5">
    <location>
        <begin position="46"/>
        <end position="64"/>
    </location>
</feature>
<dbReference type="GO" id="GO:0005524">
    <property type="term" value="F:ATP binding"/>
    <property type="evidence" value="ECO:0007669"/>
    <property type="project" value="UniProtKB-KW"/>
</dbReference>
<dbReference type="Pfam" id="PF02518">
    <property type="entry name" value="HATPase_c"/>
    <property type="match status" value="1"/>
</dbReference>
<dbReference type="Gene3D" id="1.10.287.130">
    <property type="match status" value="1"/>
</dbReference>
<evidence type="ECO:0000256" key="1">
    <source>
        <dbReference type="ARBA" id="ARBA00000085"/>
    </source>
</evidence>
<name>A0ABU5V808_9GAMM</name>
<comment type="catalytic activity">
    <reaction evidence="1">
        <text>ATP + protein L-histidine = ADP + protein N-phospho-L-histidine.</text>
        <dbReference type="EC" id="2.7.13.3"/>
    </reaction>
</comment>
<keyword evidence="5" id="KW-0472">Membrane</keyword>
<feature type="transmembrane region" description="Helical" evidence="5">
    <location>
        <begin position="134"/>
        <end position="166"/>
    </location>
</feature>
<dbReference type="PRINTS" id="PR00344">
    <property type="entry name" value="BCTRLSENSOR"/>
</dbReference>
<accession>A0ABU5V808</accession>
<keyword evidence="4" id="KW-0175">Coiled coil</keyword>
<evidence type="ECO:0000313" key="8">
    <source>
        <dbReference type="Proteomes" id="UP001301653"/>
    </source>
</evidence>
<keyword evidence="7" id="KW-0067">ATP-binding</keyword>
<feature type="domain" description="Histidine kinase" evidence="6">
    <location>
        <begin position="253"/>
        <end position="460"/>
    </location>
</feature>
<evidence type="ECO:0000256" key="4">
    <source>
        <dbReference type="SAM" id="Coils"/>
    </source>
</evidence>
<reference evidence="7 8" key="1">
    <citation type="submission" date="2023-12" db="EMBL/GenBank/DDBJ databases">
        <title>Stenotrophomonas guangdongensis sp. nov., isolated from wilted pepper plants (Capsicum annuum).</title>
        <authorList>
            <person name="Qiu M."/>
            <person name="Li Y."/>
            <person name="Liu Q."/>
            <person name="Zhang X."/>
            <person name="Huang Y."/>
            <person name="Guo R."/>
            <person name="Hu M."/>
            <person name="Zhou J."/>
            <person name="Zhou X."/>
        </authorList>
    </citation>
    <scope>NUCLEOTIDE SEQUENCE [LARGE SCALE GENOMIC DNA]</scope>
    <source>
        <strain evidence="7 8">MH1</strain>
    </source>
</reference>
<keyword evidence="7" id="KW-0547">Nucleotide-binding</keyword>
<dbReference type="PROSITE" id="PS50109">
    <property type="entry name" value="HIS_KIN"/>
    <property type="match status" value="1"/>
</dbReference>
<sequence>MEDKIVEVPGSVLSRGLQRWRSMLHWVRDVPVADPVDRRNAPMLQLVSFLLAVLPTAAWCYRALLVDIPWRPGEVTGMVFGLSVSAISALSLVLVRKGKFRAASHALLAVFAATVIPAYLVAGFGGQRFEQPVLAIWMAIAALAVGRMALWLMFLCIAAAFGLGIAVDIDKQGQAVELLGDAAFSTAIFLMIAVVLDRSSVALRESLREAQARGDALDVANRRLTEEMAERERTFAQLVQAQKMEAVGRLASGVAHDFGNVLAVAGGYVRSGLRAGDAAHMRESLVGVDSAVNRANLLTRRLLSLARAEDGVEEWFDPGEALKALVPMIGQLMGPDVKVDVVLGADLPALFFDRMQFDLMVLNVAANADHAMPGGGRFSLRARRDGDRLVLDLADTGAGMAGDVLAHAFEPFFTTKPRGQGSGLGLSVVRDLVQRAGGSVKAESQAGVGTTISLCFADALAELAEAEAESGR</sequence>
<dbReference type="EMBL" id="JAYFUH010000254">
    <property type="protein sequence ID" value="MEA5669484.1"/>
    <property type="molecule type" value="Genomic_DNA"/>
</dbReference>
<dbReference type="PANTHER" id="PTHR43065:SF42">
    <property type="entry name" value="TWO-COMPONENT SENSOR PPRA"/>
    <property type="match status" value="1"/>
</dbReference>
<evidence type="ECO:0000256" key="5">
    <source>
        <dbReference type="SAM" id="Phobius"/>
    </source>
</evidence>
<evidence type="ECO:0000256" key="2">
    <source>
        <dbReference type="ARBA" id="ARBA00012438"/>
    </source>
</evidence>
<dbReference type="InterPro" id="IPR036890">
    <property type="entry name" value="HATPase_C_sf"/>
</dbReference>
<keyword evidence="3" id="KW-0597">Phosphoprotein</keyword>
<dbReference type="Gene3D" id="3.30.565.10">
    <property type="entry name" value="Histidine kinase-like ATPase, C-terminal domain"/>
    <property type="match status" value="1"/>
</dbReference>
<protein>
    <recommendedName>
        <fullName evidence="2">histidine kinase</fullName>
        <ecNumber evidence="2">2.7.13.3</ecNumber>
    </recommendedName>
</protein>
<dbReference type="InterPro" id="IPR003594">
    <property type="entry name" value="HATPase_dom"/>
</dbReference>
<dbReference type="RefSeq" id="WP_323439681.1">
    <property type="nucleotide sequence ID" value="NZ_JAYFUH010000254.1"/>
</dbReference>
<dbReference type="SMART" id="SM00387">
    <property type="entry name" value="HATPase_c"/>
    <property type="match status" value="1"/>
</dbReference>
<gene>
    <name evidence="7" type="ORF">VA603_18275</name>
</gene>
<comment type="caution">
    <text evidence="7">The sequence shown here is derived from an EMBL/GenBank/DDBJ whole genome shotgun (WGS) entry which is preliminary data.</text>
</comment>
<keyword evidence="5" id="KW-0812">Transmembrane</keyword>
<feature type="transmembrane region" description="Helical" evidence="5">
    <location>
        <begin position="102"/>
        <end position="122"/>
    </location>
</feature>
<dbReference type="SMART" id="SM00388">
    <property type="entry name" value="HisKA"/>
    <property type="match status" value="1"/>
</dbReference>
<proteinExistence type="predicted"/>
<evidence type="ECO:0000259" key="6">
    <source>
        <dbReference type="PROSITE" id="PS50109"/>
    </source>
</evidence>
<dbReference type="InterPro" id="IPR005467">
    <property type="entry name" value="His_kinase_dom"/>
</dbReference>
<evidence type="ECO:0000256" key="3">
    <source>
        <dbReference type="ARBA" id="ARBA00022553"/>
    </source>
</evidence>
<keyword evidence="8" id="KW-1185">Reference proteome</keyword>
<dbReference type="EC" id="2.7.13.3" evidence="2"/>